<feature type="compositionally biased region" description="Basic and acidic residues" evidence="6">
    <location>
        <begin position="466"/>
        <end position="475"/>
    </location>
</feature>
<evidence type="ECO:0000256" key="4">
    <source>
        <dbReference type="ARBA" id="ARBA00022989"/>
    </source>
</evidence>
<evidence type="ECO:0000256" key="7">
    <source>
        <dbReference type="SAM" id="Phobius"/>
    </source>
</evidence>
<accession>A0A0P9EH19</accession>
<dbReference type="GeneID" id="28978422"/>
<feature type="transmembrane region" description="Helical" evidence="7">
    <location>
        <begin position="245"/>
        <end position="262"/>
    </location>
</feature>
<name>A0A0P9EH19_RHOGW</name>
<dbReference type="STRING" id="578459.A0A0P9EH19"/>
<dbReference type="SUPFAM" id="SSF103473">
    <property type="entry name" value="MFS general substrate transporter"/>
    <property type="match status" value="1"/>
</dbReference>
<dbReference type="PANTHER" id="PTHR23508">
    <property type="entry name" value="CARBOXYLIC ACID TRANSPORTER PROTEIN HOMOLOG"/>
    <property type="match status" value="1"/>
</dbReference>
<dbReference type="EMBL" id="KQ474086">
    <property type="protein sequence ID" value="KPV72604.1"/>
    <property type="molecule type" value="Genomic_DNA"/>
</dbReference>
<evidence type="ECO:0000313" key="10">
    <source>
        <dbReference type="Proteomes" id="UP000053890"/>
    </source>
</evidence>
<dbReference type="Pfam" id="PF00083">
    <property type="entry name" value="Sugar_tr"/>
    <property type="match status" value="2"/>
</dbReference>
<feature type="transmembrane region" description="Helical" evidence="7">
    <location>
        <begin position="409"/>
        <end position="429"/>
    </location>
</feature>
<dbReference type="InterPro" id="IPR036259">
    <property type="entry name" value="MFS_trans_sf"/>
</dbReference>
<evidence type="ECO:0000313" key="9">
    <source>
        <dbReference type="EMBL" id="KPV72604.1"/>
    </source>
</evidence>
<keyword evidence="3 7" id="KW-0812">Transmembrane</keyword>
<evidence type="ECO:0000259" key="8">
    <source>
        <dbReference type="PROSITE" id="PS50850"/>
    </source>
</evidence>
<dbReference type="AlphaFoldDB" id="A0A0P9EH19"/>
<feature type="transmembrane region" description="Helical" evidence="7">
    <location>
        <begin position="311"/>
        <end position="329"/>
    </location>
</feature>
<sequence>MPGSSSSTAAPSKPPRTMGKIAMVFACGTALVSDGYVNSAAGTVNTLLARIYPDEYGKNHYSELFSGMAYLGTIIGMLFFGYFVDRYGRKYGMLASSCLMILGSALCAGAYGAGGSTQGMFAALIVYRFIAGLGIGGEYPSGSVASSEATAEEGIDDRVRNMLFVLSTNTAIDVGFVAAAVVPYVLLFILGESHLRAVWRLTFGLGIVPALLILLWRLRMPREPTRFRESCIKRNVPYKLVMKRYWRSFVGVSCAWFLYDLYSSIIVDQVTGGDDSLKTVFKWGICINSFYLPGTIIGALLVDWLKPKRQLVIFLCLQGAVGLIMSGLYERLVAHIAAFSVVYGIFLSLGEISAGNCLGLLASKTWPTAVRGQLYGLAAAIGKVGAYVGVWVFPRIIAAFPKGVSQTRGPFYVGSGLCFLSAIIVFLLVPEVQRNSMTQIDVDFREYLVASGYDISQMGQLDASDDERSSLDHDKKPHHRVESFTTTT</sequence>
<protein>
    <recommendedName>
        <fullName evidence="8">Major facilitator superfamily (MFS) profile domain-containing protein</fullName>
    </recommendedName>
</protein>
<keyword evidence="5 7" id="KW-0472">Membrane</keyword>
<evidence type="ECO:0000256" key="2">
    <source>
        <dbReference type="ARBA" id="ARBA00022448"/>
    </source>
</evidence>
<evidence type="ECO:0000256" key="5">
    <source>
        <dbReference type="ARBA" id="ARBA00023136"/>
    </source>
</evidence>
<dbReference type="OMA" id="IMFTNFQ"/>
<keyword evidence="4 7" id="KW-1133">Transmembrane helix</keyword>
<dbReference type="InterPro" id="IPR005828">
    <property type="entry name" value="MFS_sugar_transport-like"/>
</dbReference>
<feature type="transmembrane region" description="Helical" evidence="7">
    <location>
        <begin position="341"/>
        <end position="362"/>
    </location>
</feature>
<proteinExistence type="predicted"/>
<feature type="transmembrane region" description="Helical" evidence="7">
    <location>
        <begin position="197"/>
        <end position="218"/>
    </location>
</feature>
<organism evidence="9 10">
    <name type="scientific">Rhodotorula graminis (strain WP1)</name>
    <dbReference type="NCBI Taxonomy" id="578459"/>
    <lineage>
        <taxon>Eukaryota</taxon>
        <taxon>Fungi</taxon>
        <taxon>Dikarya</taxon>
        <taxon>Basidiomycota</taxon>
        <taxon>Pucciniomycotina</taxon>
        <taxon>Microbotryomycetes</taxon>
        <taxon>Sporidiobolales</taxon>
        <taxon>Sporidiobolaceae</taxon>
        <taxon>Rhodotorula</taxon>
    </lineage>
</organism>
<keyword evidence="10" id="KW-1185">Reference proteome</keyword>
<dbReference type="FunFam" id="1.20.1250.20:FF:000140">
    <property type="entry name" value="Putative MFS phospholipid transporter"/>
    <property type="match status" value="1"/>
</dbReference>
<feature type="transmembrane region" description="Helical" evidence="7">
    <location>
        <begin position="170"/>
        <end position="191"/>
    </location>
</feature>
<dbReference type="PANTHER" id="PTHR23508:SF10">
    <property type="entry name" value="CARBOXYLIC ACID TRANSPORTER PROTEIN HOMOLOG"/>
    <property type="match status" value="1"/>
</dbReference>
<dbReference type="RefSeq" id="XP_018268653.1">
    <property type="nucleotide sequence ID" value="XM_018417974.1"/>
</dbReference>
<feature type="transmembrane region" description="Helical" evidence="7">
    <location>
        <begin position="64"/>
        <end position="84"/>
    </location>
</feature>
<dbReference type="GO" id="GO:0046943">
    <property type="term" value="F:carboxylic acid transmembrane transporter activity"/>
    <property type="evidence" value="ECO:0007669"/>
    <property type="project" value="TreeGrafter"/>
</dbReference>
<feature type="transmembrane region" description="Helical" evidence="7">
    <location>
        <begin position="91"/>
        <end position="113"/>
    </location>
</feature>
<dbReference type="Proteomes" id="UP000053890">
    <property type="component" value="Unassembled WGS sequence"/>
</dbReference>
<comment type="subcellular location">
    <subcellularLocation>
        <location evidence="1">Membrane</location>
        <topology evidence="1">Multi-pass membrane protein</topology>
    </subcellularLocation>
</comment>
<dbReference type="PROSITE" id="PS50850">
    <property type="entry name" value="MFS"/>
    <property type="match status" value="1"/>
</dbReference>
<keyword evidence="2" id="KW-0813">Transport</keyword>
<feature type="transmembrane region" description="Helical" evidence="7">
    <location>
        <begin position="119"/>
        <end position="137"/>
    </location>
</feature>
<dbReference type="InterPro" id="IPR020846">
    <property type="entry name" value="MFS_dom"/>
</dbReference>
<gene>
    <name evidence="9" type="ORF">RHOBADRAFT_55701</name>
</gene>
<evidence type="ECO:0000256" key="6">
    <source>
        <dbReference type="SAM" id="MobiDB-lite"/>
    </source>
</evidence>
<feature type="transmembrane region" description="Helical" evidence="7">
    <location>
        <begin position="374"/>
        <end position="397"/>
    </location>
</feature>
<feature type="domain" description="Major facilitator superfamily (MFS) profile" evidence="8">
    <location>
        <begin position="23"/>
        <end position="433"/>
    </location>
</feature>
<feature type="region of interest" description="Disordered" evidence="6">
    <location>
        <begin position="464"/>
        <end position="488"/>
    </location>
</feature>
<evidence type="ECO:0000256" key="1">
    <source>
        <dbReference type="ARBA" id="ARBA00004141"/>
    </source>
</evidence>
<evidence type="ECO:0000256" key="3">
    <source>
        <dbReference type="ARBA" id="ARBA00022692"/>
    </source>
</evidence>
<dbReference type="Gene3D" id="1.20.1250.20">
    <property type="entry name" value="MFS general substrate transporter like domains"/>
    <property type="match status" value="1"/>
</dbReference>
<feature type="transmembrane region" description="Helical" evidence="7">
    <location>
        <begin position="282"/>
        <end position="304"/>
    </location>
</feature>
<reference evidence="9 10" key="1">
    <citation type="journal article" date="2015" name="Front. Microbiol.">
        <title>Genome sequence of the plant growth promoting endophytic yeast Rhodotorula graminis WP1.</title>
        <authorList>
            <person name="Firrincieli A."/>
            <person name="Otillar R."/>
            <person name="Salamov A."/>
            <person name="Schmutz J."/>
            <person name="Khan Z."/>
            <person name="Redman R.S."/>
            <person name="Fleck N.D."/>
            <person name="Lindquist E."/>
            <person name="Grigoriev I.V."/>
            <person name="Doty S.L."/>
        </authorList>
    </citation>
    <scope>NUCLEOTIDE SEQUENCE [LARGE SCALE GENOMIC DNA]</scope>
    <source>
        <strain evidence="9 10">WP1</strain>
    </source>
</reference>
<dbReference type="OrthoDB" id="2261376at2759"/>
<dbReference type="GO" id="GO:0005886">
    <property type="term" value="C:plasma membrane"/>
    <property type="evidence" value="ECO:0007669"/>
    <property type="project" value="TreeGrafter"/>
</dbReference>